<protein>
    <submittedName>
        <fullName evidence="2">Uncharacterized protein</fullName>
    </submittedName>
</protein>
<reference evidence="2 3" key="1">
    <citation type="submission" date="2023-07" db="EMBL/GenBank/DDBJ databases">
        <title>Comparative genomics of wheat-associated soil bacteria to identify genetic determinants of phenazine resistance.</title>
        <authorList>
            <person name="Mouncey N."/>
        </authorList>
    </citation>
    <scope>NUCLEOTIDE SEQUENCE [LARGE SCALE GENOMIC DNA]</scope>
    <source>
        <strain evidence="2 3">V2I4</strain>
    </source>
</reference>
<feature type="compositionally biased region" description="Basic and acidic residues" evidence="1">
    <location>
        <begin position="145"/>
        <end position="157"/>
    </location>
</feature>
<dbReference type="EMBL" id="JAUSZI010000002">
    <property type="protein sequence ID" value="MDQ1030571.1"/>
    <property type="molecule type" value="Genomic_DNA"/>
</dbReference>
<dbReference type="RefSeq" id="WP_307526264.1">
    <property type="nucleotide sequence ID" value="NZ_JAUSZI010000002.1"/>
</dbReference>
<evidence type="ECO:0000313" key="2">
    <source>
        <dbReference type="EMBL" id="MDQ1030571.1"/>
    </source>
</evidence>
<evidence type="ECO:0000256" key="1">
    <source>
        <dbReference type="SAM" id="MobiDB-lite"/>
    </source>
</evidence>
<feature type="compositionally biased region" description="Basic and acidic residues" evidence="1">
    <location>
        <begin position="89"/>
        <end position="124"/>
    </location>
</feature>
<gene>
    <name evidence="2" type="ORF">QF035_008153</name>
</gene>
<dbReference type="Proteomes" id="UP001230328">
    <property type="component" value="Unassembled WGS sequence"/>
</dbReference>
<keyword evidence="3" id="KW-1185">Reference proteome</keyword>
<comment type="caution">
    <text evidence="2">The sequence shown here is derived from an EMBL/GenBank/DDBJ whole genome shotgun (WGS) entry which is preliminary data.</text>
</comment>
<accession>A0ABU0T442</accession>
<proteinExistence type="predicted"/>
<organism evidence="2 3">
    <name type="scientific">Streptomyces umbrinus</name>
    <dbReference type="NCBI Taxonomy" id="67370"/>
    <lineage>
        <taxon>Bacteria</taxon>
        <taxon>Bacillati</taxon>
        <taxon>Actinomycetota</taxon>
        <taxon>Actinomycetes</taxon>
        <taxon>Kitasatosporales</taxon>
        <taxon>Streptomycetaceae</taxon>
        <taxon>Streptomyces</taxon>
        <taxon>Streptomyces phaeochromogenes group</taxon>
    </lineage>
</organism>
<feature type="compositionally biased region" description="Low complexity" evidence="1">
    <location>
        <begin position="158"/>
        <end position="188"/>
    </location>
</feature>
<feature type="region of interest" description="Disordered" evidence="1">
    <location>
        <begin position="54"/>
        <end position="212"/>
    </location>
</feature>
<sequence length="258" mass="26633">MSDSVGEHPVNEGDVGESRAPDFFDRLLARHTPAAAPHPGVARVRPRLAGPFERAEAVRAGAQEPETAEPLWPTSAPSPMSDGDLARPAVREVQFRTERERTVVRPERALSDESAPRPVARDLPEAPLLRPAVPVAPGPRPVLDTARRSAGRGEPERSSPSAVSVPLPSGAATASPAAVSAALRPSSADTVAARDAVRQAAGRRSGRGGEQVVQVQIGRLEVTAAGPAAAGGGSRGAAAARRPGAALSLADYLARGRE</sequence>
<evidence type="ECO:0000313" key="3">
    <source>
        <dbReference type="Proteomes" id="UP001230328"/>
    </source>
</evidence>
<name>A0ABU0T442_9ACTN</name>